<dbReference type="PANTHER" id="PTHR48081">
    <property type="entry name" value="AB HYDROLASE SUPERFAMILY PROTEIN C4A8.06C"/>
    <property type="match status" value="1"/>
</dbReference>
<dbReference type="InterPro" id="IPR049492">
    <property type="entry name" value="BD-FAE-like_dom"/>
</dbReference>
<dbReference type="RefSeq" id="WP_096051963.1">
    <property type="nucleotide sequence ID" value="NZ_CP023315.3"/>
</dbReference>
<proteinExistence type="predicted"/>
<keyword evidence="1 4" id="KW-0378">Hydrolase</keyword>
<feature type="domain" description="BD-FAE-like" evidence="3">
    <location>
        <begin position="95"/>
        <end position="283"/>
    </location>
</feature>
<dbReference type="Gene3D" id="3.40.50.1820">
    <property type="entry name" value="alpha/beta hydrolase"/>
    <property type="match status" value="1"/>
</dbReference>
<evidence type="ECO:0000259" key="3">
    <source>
        <dbReference type="Pfam" id="PF20434"/>
    </source>
</evidence>
<dbReference type="Proteomes" id="UP000217311">
    <property type="component" value="Chromosome"/>
</dbReference>
<dbReference type="AlphaFoldDB" id="A0A290MKF4"/>
<dbReference type="Pfam" id="PF20434">
    <property type="entry name" value="BD-FAE"/>
    <property type="match status" value="1"/>
</dbReference>
<feature type="compositionally biased region" description="Basic and acidic residues" evidence="2">
    <location>
        <begin position="239"/>
        <end position="251"/>
    </location>
</feature>
<accession>A0A290MKF4</accession>
<organism evidence="4 5">
    <name type="scientific">Caulobacter vibrioides</name>
    <name type="common">Caulobacter crescentus</name>
    <dbReference type="NCBI Taxonomy" id="155892"/>
    <lineage>
        <taxon>Bacteria</taxon>
        <taxon>Pseudomonadati</taxon>
        <taxon>Pseudomonadota</taxon>
        <taxon>Alphaproteobacteria</taxon>
        <taxon>Caulobacterales</taxon>
        <taxon>Caulobacteraceae</taxon>
        <taxon>Caulobacter</taxon>
    </lineage>
</organism>
<dbReference type="SUPFAM" id="SSF53474">
    <property type="entry name" value="alpha/beta-Hydrolases"/>
    <property type="match status" value="1"/>
</dbReference>
<gene>
    <name evidence="4" type="ORF">CA606_09415</name>
</gene>
<dbReference type="InterPro" id="IPR050300">
    <property type="entry name" value="GDXG_lipolytic_enzyme"/>
</dbReference>
<evidence type="ECO:0000256" key="2">
    <source>
        <dbReference type="SAM" id="MobiDB-lite"/>
    </source>
</evidence>
<dbReference type="GO" id="GO:0016787">
    <property type="term" value="F:hydrolase activity"/>
    <property type="evidence" value="ECO:0007669"/>
    <property type="project" value="UniProtKB-KW"/>
</dbReference>
<reference evidence="5" key="1">
    <citation type="submission" date="2017-09" db="EMBL/GenBank/DDBJ databases">
        <title>Genome evolution observed in wild isolates of Caulobacter crescentus.</title>
        <authorList>
            <person name="Ely B."/>
            <person name="Wilson K."/>
            <person name="Scott D."/>
        </authorList>
    </citation>
    <scope>NUCLEOTIDE SEQUENCE [LARGE SCALE GENOMIC DNA]</scope>
    <source>
        <strain evidence="5">CB13b1a</strain>
    </source>
</reference>
<protein>
    <submittedName>
        <fullName evidence="4">Alpha/beta hydrolase</fullName>
    </submittedName>
</protein>
<feature type="region of interest" description="Disordered" evidence="2">
    <location>
        <begin position="230"/>
        <end position="251"/>
    </location>
</feature>
<sequence>MMNRRGALGAFVSGVLGSLAADEARAAKMDNPAITPPDPTETILLWPNGAPGGEGVKVEENIVERGDPKGLKDRAQVHTRAPKLVVFRPKTPNGAAVMLIPGGGYERVVLDKEGYETARWLAARGYTCFVLFYRMPGDGWAAGGDAPLQDAQRAIRLIRARAEGMKVSADRVAIMGFSAGGHLAANLTTRFDVETYPAIDAVDGLPTKPSLSALIYPVITLDPAAAHAGSRKQLLSQRDTPERVNELSPEKQVREGLSPVFQLHAADDKSVPVENSLRMFSALKAKGVPTEMHIFEEGGHGFGLRFVAGKPVAAWPGLFEAFAKRHGL</sequence>
<name>A0A290MKF4_CAUVI</name>
<dbReference type="PANTHER" id="PTHR48081:SF6">
    <property type="entry name" value="PEPTIDASE S9 PROLYL OLIGOPEPTIDASE CATALYTIC DOMAIN-CONTAINING PROTEIN"/>
    <property type="match status" value="1"/>
</dbReference>
<evidence type="ECO:0000256" key="1">
    <source>
        <dbReference type="ARBA" id="ARBA00022801"/>
    </source>
</evidence>
<dbReference type="EMBL" id="CP023315">
    <property type="protein sequence ID" value="ATC32546.1"/>
    <property type="molecule type" value="Genomic_DNA"/>
</dbReference>
<dbReference type="InterPro" id="IPR029058">
    <property type="entry name" value="AB_hydrolase_fold"/>
</dbReference>
<evidence type="ECO:0000313" key="5">
    <source>
        <dbReference type="Proteomes" id="UP000217311"/>
    </source>
</evidence>
<evidence type="ECO:0000313" key="4">
    <source>
        <dbReference type="EMBL" id="ATC32546.1"/>
    </source>
</evidence>